<dbReference type="InterPro" id="IPR003661">
    <property type="entry name" value="HisK_dim/P_dom"/>
</dbReference>
<evidence type="ECO:0000256" key="4">
    <source>
        <dbReference type="ARBA" id="ARBA00022679"/>
    </source>
</evidence>
<dbReference type="PANTHER" id="PTHR45453">
    <property type="entry name" value="PHOSPHATE REGULON SENSOR PROTEIN PHOR"/>
    <property type="match status" value="1"/>
</dbReference>
<dbReference type="Pfam" id="PF00512">
    <property type="entry name" value="HisKA"/>
    <property type="match status" value="1"/>
</dbReference>
<dbReference type="FunFam" id="3.30.565.10:FF:000006">
    <property type="entry name" value="Sensor histidine kinase WalK"/>
    <property type="match status" value="1"/>
</dbReference>
<keyword evidence="6" id="KW-0902">Two-component regulatory system</keyword>
<gene>
    <name evidence="9" type="ORF">SAMN05660703_0076</name>
</gene>
<dbReference type="SMART" id="SM00388">
    <property type="entry name" value="HisKA"/>
    <property type="match status" value="1"/>
</dbReference>
<dbReference type="GO" id="GO:0005886">
    <property type="term" value="C:plasma membrane"/>
    <property type="evidence" value="ECO:0007669"/>
    <property type="project" value="TreeGrafter"/>
</dbReference>
<dbReference type="EMBL" id="FWXO01000001">
    <property type="protein sequence ID" value="SMC31873.1"/>
    <property type="molecule type" value="Genomic_DNA"/>
</dbReference>
<dbReference type="RefSeq" id="WP_084059324.1">
    <property type="nucleotide sequence ID" value="NZ_FWXO01000001.1"/>
</dbReference>
<evidence type="ECO:0000256" key="3">
    <source>
        <dbReference type="ARBA" id="ARBA00022553"/>
    </source>
</evidence>
<evidence type="ECO:0000256" key="1">
    <source>
        <dbReference type="ARBA" id="ARBA00000085"/>
    </source>
</evidence>
<evidence type="ECO:0000256" key="6">
    <source>
        <dbReference type="ARBA" id="ARBA00023012"/>
    </source>
</evidence>
<keyword evidence="10" id="KW-1185">Reference proteome</keyword>
<dbReference type="SMART" id="SM00387">
    <property type="entry name" value="HATPase_c"/>
    <property type="match status" value="1"/>
</dbReference>
<keyword evidence="5 9" id="KW-0418">Kinase</keyword>
<dbReference type="GO" id="GO:0004721">
    <property type="term" value="F:phosphoprotein phosphatase activity"/>
    <property type="evidence" value="ECO:0007669"/>
    <property type="project" value="TreeGrafter"/>
</dbReference>
<dbReference type="InterPro" id="IPR036890">
    <property type="entry name" value="HATPase_C_sf"/>
</dbReference>
<dbReference type="InterPro" id="IPR003594">
    <property type="entry name" value="HATPase_dom"/>
</dbReference>
<evidence type="ECO:0000259" key="8">
    <source>
        <dbReference type="PROSITE" id="PS50109"/>
    </source>
</evidence>
<evidence type="ECO:0000256" key="2">
    <source>
        <dbReference type="ARBA" id="ARBA00012438"/>
    </source>
</evidence>
<comment type="catalytic activity">
    <reaction evidence="1">
        <text>ATP + protein L-histidine = ADP + protein N-phospho-L-histidine.</text>
        <dbReference type="EC" id="2.7.13.3"/>
    </reaction>
</comment>
<reference evidence="9 10" key="1">
    <citation type="submission" date="2017-04" db="EMBL/GenBank/DDBJ databases">
        <authorList>
            <person name="Afonso C.L."/>
            <person name="Miller P.J."/>
            <person name="Scott M.A."/>
            <person name="Spackman E."/>
            <person name="Goraichik I."/>
            <person name="Dimitrov K.M."/>
            <person name="Suarez D.L."/>
            <person name="Swayne D.E."/>
        </authorList>
    </citation>
    <scope>NUCLEOTIDE SEQUENCE [LARGE SCALE GENOMIC DNA]</scope>
    <source>
        <strain evidence="9 10">DSM 21164</strain>
    </source>
</reference>
<dbReference type="PROSITE" id="PS50109">
    <property type="entry name" value="HIS_KIN"/>
    <property type="match status" value="1"/>
</dbReference>
<evidence type="ECO:0000256" key="5">
    <source>
        <dbReference type="ARBA" id="ARBA00022777"/>
    </source>
</evidence>
<feature type="transmembrane region" description="Helical" evidence="7">
    <location>
        <begin position="7"/>
        <end position="26"/>
    </location>
</feature>
<feature type="transmembrane region" description="Helical" evidence="7">
    <location>
        <begin position="170"/>
        <end position="189"/>
    </location>
</feature>
<sequence>MIKGRNIYIILFSIAVLGLFIVQYQYLKIGLNLAKVQFNKNIVAASQVIKSDLSTENELTFLIGKSITKDGTYFAVSLDSVQDASSHFLNDFLKDRLAAKGITTNFSYQIISKDSTYYLHSPKVFDAKEKINTYPIELEGYLSGLVDKRLVLELQFNDINTYFLSQLNGLTIPSLIFMLTIIIVVVWVLKSFYWQRKIIVTTNEFINNLTHELKTPVFSIGLATKLLEKDSTEQQEPIIVLIRQQIDRLKNHIDKVLELGSLESSRSVFNLKGIDFSPNLQRICEEFSMLSKLEEAIFNYELPNQELFIKAESSHLENAINNLLDNAKKYSKNPEIKLVAEVKQKKLFITIIDNGEGISKKDKARIFQKYYRVTEGDLYKVKGYGLGLSYVKKVIKNHNGKIYLESELGKGTKITIAIPLINSYEFGQA</sequence>
<organism evidence="9 10">
    <name type="scientific">Cellulophaga tyrosinoxydans</name>
    <dbReference type="NCBI Taxonomy" id="504486"/>
    <lineage>
        <taxon>Bacteria</taxon>
        <taxon>Pseudomonadati</taxon>
        <taxon>Bacteroidota</taxon>
        <taxon>Flavobacteriia</taxon>
        <taxon>Flavobacteriales</taxon>
        <taxon>Flavobacteriaceae</taxon>
        <taxon>Cellulophaga</taxon>
    </lineage>
</organism>
<dbReference type="STRING" id="504486.SAMN05660703_0076"/>
<dbReference type="InterPro" id="IPR004358">
    <property type="entry name" value="Sig_transdc_His_kin-like_C"/>
</dbReference>
<name>A0A1W1Y6T8_9FLAO</name>
<accession>A0A1W1Y6T8</accession>
<dbReference type="GO" id="GO:0000155">
    <property type="term" value="F:phosphorelay sensor kinase activity"/>
    <property type="evidence" value="ECO:0007669"/>
    <property type="project" value="InterPro"/>
</dbReference>
<proteinExistence type="predicted"/>
<dbReference type="OrthoDB" id="1933776at2"/>
<protein>
    <recommendedName>
        <fullName evidence="2">histidine kinase</fullName>
        <ecNumber evidence="2">2.7.13.3</ecNumber>
    </recommendedName>
</protein>
<keyword evidence="7" id="KW-0812">Transmembrane</keyword>
<dbReference type="InterPro" id="IPR005467">
    <property type="entry name" value="His_kinase_dom"/>
</dbReference>
<dbReference type="PANTHER" id="PTHR45453:SF1">
    <property type="entry name" value="PHOSPHATE REGULON SENSOR PROTEIN PHOR"/>
    <property type="match status" value="1"/>
</dbReference>
<dbReference type="GO" id="GO:0016036">
    <property type="term" value="P:cellular response to phosphate starvation"/>
    <property type="evidence" value="ECO:0007669"/>
    <property type="project" value="TreeGrafter"/>
</dbReference>
<keyword evidence="4" id="KW-0808">Transferase</keyword>
<evidence type="ECO:0000313" key="10">
    <source>
        <dbReference type="Proteomes" id="UP000192360"/>
    </source>
</evidence>
<dbReference type="AlphaFoldDB" id="A0A1W1Y6T8"/>
<keyword evidence="7" id="KW-1133">Transmembrane helix</keyword>
<dbReference type="SUPFAM" id="SSF47384">
    <property type="entry name" value="Homodimeric domain of signal transducing histidine kinase"/>
    <property type="match status" value="1"/>
</dbReference>
<dbReference type="Gene3D" id="3.30.565.10">
    <property type="entry name" value="Histidine kinase-like ATPase, C-terminal domain"/>
    <property type="match status" value="1"/>
</dbReference>
<keyword evidence="7" id="KW-0472">Membrane</keyword>
<keyword evidence="3" id="KW-0597">Phosphoprotein</keyword>
<evidence type="ECO:0000313" key="9">
    <source>
        <dbReference type="EMBL" id="SMC31873.1"/>
    </source>
</evidence>
<dbReference type="CDD" id="cd00075">
    <property type="entry name" value="HATPase"/>
    <property type="match status" value="1"/>
</dbReference>
<dbReference type="CDD" id="cd00082">
    <property type="entry name" value="HisKA"/>
    <property type="match status" value="1"/>
</dbReference>
<dbReference type="InterPro" id="IPR036097">
    <property type="entry name" value="HisK_dim/P_sf"/>
</dbReference>
<dbReference type="PRINTS" id="PR00344">
    <property type="entry name" value="BCTRLSENSOR"/>
</dbReference>
<evidence type="ECO:0000256" key="7">
    <source>
        <dbReference type="SAM" id="Phobius"/>
    </source>
</evidence>
<dbReference type="SUPFAM" id="SSF55874">
    <property type="entry name" value="ATPase domain of HSP90 chaperone/DNA topoisomerase II/histidine kinase"/>
    <property type="match status" value="1"/>
</dbReference>
<dbReference type="Proteomes" id="UP000192360">
    <property type="component" value="Unassembled WGS sequence"/>
</dbReference>
<dbReference type="EC" id="2.7.13.3" evidence="2"/>
<dbReference type="Pfam" id="PF02518">
    <property type="entry name" value="HATPase_c"/>
    <property type="match status" value="1"/>
</dbReference>
<feature type="domain" description="Histidine kinase" evidence="8">
    <location>
        <begin position="208"/>
        <end position="422"/>
    </location>
</feature>
<dbReference type="Gene3D" id="1.10.287.130">
    <property type="match status" value="1"/>
</dbReference>
<dbReference type="InterPro" id="IPR050351">
    <property type="entry name" value="BphY/WalK/GraS-like"/>
</dbReference>